<dbReference type="Pfam" id="PF00392">
    <property type="entry name" value="GntR"/>
    <property type="match status" value="1"/>
</dbReference>
<accession>A0A261U0Q3</accession>
<dbReference type="InterPro" id="IPR036390">
    <property type="entry name" value="WH_DNA-bd_sf"/>
</dbReference>
<evidence type="ECO:0000256" key="2">
    <source>
        <dbReference type="ARBA" id="ARBA00023125"/>
    </source>
</evidence>
<dbReference type="Gene3D" id="1.10.10.10">
    <property type="entry name" value="Winged helix-like DNA-binding domain superfamily/Winged helix DNA-binding domain"/>
    <property type="match status" value="1"/>
</dbReference>
<proteinExistence type="predicted"/>
<dbReference type="SMART" id="SM00895">
    <property type="entry name" value="FCD"/>
    <property type="match status" value="1"/>
</dbReference>
<keyword evidence="6" id="KW-1185">Reference proteome</keyword>
<dbReference type="Proteomes" id="UP000216913">
    <property type="component" value="Unassembled WGS sequence"/>
</dbReference>
<dbReference type="PANTHER" id="PTHR43537">
    <property type="entry name" value="TRANSCRIPTIONAL REGULATOR, GNTR FAMILY"/>
    <property type="match status" value="1"/>
</dbReference>
<reference evidence="5 6" key="1">
    <citation type="submission" date="2017-05" db="EMBL/GenBank/DDBJ databases">
        <title>Complete and WGS of Bordetella genogroups.</title>
        <authorList>
            <person name="Spilker T."/>
            <person name="LiPuma J."/>
        </authorList>
    </citation>
    <scope>NUCLEOTIDE SEQUENCE [LARGE SCALE GENOMIC DNA]</scope>
    <source>
        <strain evidence="5 6">AU10456</strain>
    </source>
</reference>
<dbReference type="GO" id="GO:0003700">
    <property type="term" value="F:DNA-binding transcription factor activity"/>
    <property type="evidence" value="ECO:0007669"/>
    <property type="project" value="InterPro"/>
</dbReference>
<dbReference type="PROSITE" id="PS50949">
    <property type="entry name" value="HTH_GNTR"/>
    <property type="match status" value="1"/>
</dbReference>
<evidence type="ECO:0000256" key="3">
    <source>
        <dbReference type="ARBA" id="ARBA00023163"/>
    </source>
</evidence>
<dbReference type="SMART" id="SM00345">
    <property type="entry name" value="HTH_GNTR"/>
    <property type="match status" value="1"/>
</dbReference>
<keyword evidence="2" id="KW-0238">DNA-binding</keyword>
<dbReference type="OrthoDB" id="8663149at2"/>
<dbReference type="SUPFAM" id="SSF46785">
    <property type="entry name" value="Winged helix' DNA-binding domain"/>
    <property type="match status" value="1"/>
</dbReference>
<dbReference type="GO" id="GO:0003677">
    <property type="term" value="F:DNA binding"/>
    <property type="evidence" value="ECO:0007669"/>
    <property type="project" value="UniProtKB-KW"/>
</dbReference>
<dbReference type="InterPro" id="IPR000524">
    <property type="entry name" value="Tscrpt_reg_HTH_GntR"/>
</dbReference>
<dbReference type="SUPFAM" id="SSF48008">
    <property type="entry name" value="GntR ligand-binding domain-like"/>
    <property type="match status" value="1"/>
</dbReference>
<name>A0A261U0Q3_9BORD</name>
<organism evidence="5 6">
    <name type="scientific">Bordetella genomosp. 5</name>
    <dbReference type="NCBI Taxonomy" id="1395608"/>
    <lineage>
        <taxon>Bacteria</taxon>
        <taxon>Pseudomonadati</taxon>
        <taxon>Pseudomonadota</taxon>
        <taxon>Betaproteobacteria</taxon>
        <taxon>Burkholderiales</taxon>
        <taxon>Alcaligenaceae</taxon>
        <taxon>Bordetella</taxon>
    </lineage>
</organism>
<gene>
    <name evidence="5" type="ORF">CAL25_03835</name>
</gene>
<keyword evidence="3" id="KW-0804">Transcription</keyword>
<dbReference type="InterPro" id="IPR008920">
    <property type="entry name" value="TF_FadR/GntR_C"/>
</dbReference>
<sequence>MTPGSQHAPLFALVQDTLRRRILTGHYQQGERLVEGDIALEMGVSRIPVREALRALASAGLVRIEPRRGASVTSLSREHAHDIVEVRATLEALNARLAAERRDAPQMAALDSAIRAGQAAIECGDMPALLEQNRRFHDLLGGASSNAVLQDLMRSLRDRTALLFSRNHSARATQIWQEHAGILGAVKAGDPELASMLASRHVHHAAQWYFERGAPARRA</sequence>
<dbReference type="Pfam" id="PF07729">
    <property type="entry name" value="FCD"/>
    <property type="match status" value="1"/>
</dbReference>
<dbReference type="InterPro" id="IPR011711">
    <property type="entry name" value="GntR_C"/>
</dbReference>
<protein>
    <submittedName>
        <fullName evidence="5">GntR family transcriptional regulator</fullName>
    </submittedName>
</protein>
<dbReference type="Gene3D" id="1.20.120.530">
    <property type="entry name" value="GntR ligand-binding domain-like"/>
    <property type="match status" value="1"/>
</dbReference>
<dbReference type="AlphaFoldDB" id="A0A261U0Q3"/>
<evidence type="ECO:0000313" key="6">
    <source>
        <dbReference type="Proteomes" id="UP000216913"/>
    </source>
</evidence>
<feature type="domain" description="HTH gntR-type" evidence="4">
    <location>
        <begin position="8"/>
        <end position="75"/>
    </location>
</feature>
<evidence type="ECO:0000256" key="1">
    <source>
        <dbReference type="ARBA" id="ARBA00023015"/>
    </source>
</evidence>
<dbReference type="CDD" id="cd07377">
    <property type="entry name" value="WHTH_GntR"/>
    <property type="match status" value="1"/>
</dbReference>
<dbReference type="PANTHER" id="PTHR43537:SF24">
    <property type="entry name" value="GLUCONATE OPERON TRANSCRIPTIONAL REPRESSOR"/>
    <property type="match status" value="1"/>
</dbReference>
<evidence type="ECO:0000313" key="5">
    <source>
        <dbReference type="EMBL" id="OZI55536.1"/>
    </source>
</evidence>
<keyword evidence="1" id="KW-0805">Transcription regulation</keyword>
<evidence type="ECO:0000259" key="4">
    <source>
        <dbReference type="PROSITE" id="PS50949"/>
    </source>
</evidence>
<dbReference type="EMBL" id="NEVP01000001">
    <property type="protein sequence ID" value="OZI55536.1"/>
    <property type="molecule type" value="Genomic_DNA"/>
</dbReference>
<dbReference type="InterPro" id="IPR036388">
    <property type="entry name" value="WH-like_DNA-bd_sf"/>
</dbReference>
<comment type="caution">
    <text evidence="5">The sequence shown here is derived from an EMBL/GenBank/DDBJ whole genome shotgun (WGS) entry which is preliminary data.</text>
</comment>
<dbReference type="RefSeq" id="WP_094798591.1">
    <property type="nucleotide sequence ID" value="NZ_NEVN01000001.1"/>
</dbReference>